<organism evidence="1 2">
    <name type="scientific">Caerostris extrusa</name>
    <name type="common">Bark spider</name>
    <name type="synonym">Caerostris bankana</name>
    <dbReference type="NCBI Taxonomy" id="172846"/>
    <lineage>
        <taxon>Eukaryota</taxon>
        <taxon>Metazoa</taxon>
        <taxon>Ecdysozoa</taxon>
        <taxon>Arthropoda</taxon>
        <taxon>Chelicerata</taxon>
        <taxon>Arachnida</taxon>
        <taxon>Araneae</taxon>
        <taxon>Araneomorphae</taxon>
        <taxon>Entelegynae</taxon>
        <taxon>Araneoidea</taxon>
        <taxon>Araneidae</taxon>
        <taxon>Caerostris</taxon>
    </lineage>
</organism>
<evidence type="ECO:0000313" key="1">
    <source>
        <dbReference type="EMBL" id="GIY96435.1"/>
    </source>
</evidence>
<gene>
    <name evidence="1" type="ORF">CEXT_355471</name>
</gene>
<name>A0AAV4XR87_CAEEX</name>
<sequence>MCTQTPSIPYFSLYILQTGTWGYGGSKTDGKGLSPLWEGEQANDKAGLLLLQGRGTCLQMSSGEQNRRIVKAKEADVLDIFVANS</sequence>
<protein>
    <submittedName>
        <fullName evidence="1">Uncharacterized protein</fullName>
    </submittedName>
</protein>
<evidence type="ECO:0000313" key="2">
    <source>
        <dbReference type="Proteomes" id="UP001054945"/>
    </source>
</evidence>
<dbReference type="Proteomes" id="UP001054945">
    <property type="component" value="Unassembled WGS sequence"/>
</dbReference>
<reference evidence="1 2" key="1">
    <citation type="submission" date="2021-06" db="EMBL/GenBank/DDBJ databases">
        <title>Caerostris extrusa draft genome.</title>
        <authorList>
            <person name="Kono N."/>
            <person name="Arakawa K."/>
        </authorList>
    </citation>
    <scope>NUCLEOTIDE SEQUENCE [LARGE SCALE GENOMIC DNA]</scope>
</reference>
<accession>A0AAV4XR87</accession>
<dbReference type="AlphaFoldDB" id="A0AAV4XR87"/>
<comment type="caution">
    <text evidence="1">The sequence shown here is derived from an EMBL/GenBank/DDBJ whole genome shotgun (WGS) entry which is preliminary data.</text>
</comment>
<proteinExistence type="predicted"/>
<dbReference type="EMBL" id="BPLR01000657">
    <property type="protein sequence ID" value="GIY96435.1"/>
    <property type="molecule type" value="Genomic_DNA"/>
</dbReference>
<keyword evidence="2" id="KW-1185">Reference proteome</keyword>